<evidence type="ECO:0000256" key="4">
    <source>
        <dbReference type="ARBA" id="ARBA00022989"/>
    </source>
</evidence>
<feature type="transmembrane region" description="Helical" evidence="6">
    <location>
        <begin position="377"/>
        <end position="397"/>
    </location>
</feature>
<feature type="transmembrane region" description="Helical" evidence="6">
    <location>
        <begin position="345"/>
        <end position="365"/>
    </location>
</feature>
<feature type="transmembrane region" description="Helical" evidence="6">
    <location>
        <begin position="314"/>
        <end position="333"/>
    </location>
</feature>
<protein>
    <recommendedName>
        <fullName evidence="9">Polysaccharide biosynthesis protein</fullName>
    </recommendedName>
</protein>
<keyword evidence="3 6" id="KW-0812">Transmembrane</keyword>
<dbReference type="EMBL" id="AP023420">
    <property type="protein sequence ID" value="BCK83105.1"/>
    <property type="molecule type" value="Genomic_DNA"/>
</dbReference>
<accession>A0A810Q909</accession>
<dbReference type="AlphaFoldDB" id="A0A810Q909"/>
<organism evidence="7 8">
    <name type="scientific">Pusillibacter faecalis</name>
    <dbReference type="NCBI Taxonomy" id="2714358"/>
    <lineage>
        <taxon>Bacteria</taxon>
        <taxon>Bacillati</taxon>
        <taxon>Bacillota</taxon>
        <taxon>Clostridia</taxon>
        <taxon>Eubacteriales</taxon>
        <taxon>Oscillospiraceae</taxon>
        <taxon>Pusillibacter</taxon>
    </lineage>
</organism>
<reference evidence="7" key="1">
    <citation type="submission" date="2020-09" db="EMBL/GenBank/DDBJ databases">
        <title>New species isolated from human feces.</title>
        <authorList>
            <person name="Kitahara M."/>
            <person name="Shigeno Y."/>
            <person name="Shime M."/>
            <person name="Matsumoto Y."/>
            <person name="Nakamura S."/>
            <person name="Motooka D."/>
            <person name="Fukuoka S."/>
            <person name="Nishikawa H."/>
            <person name="Benno Y."/>
        </authorList>
    </citation>
    <scope>NUCLEOTIDE SEQUENCE</scope>
    <source>
        <strain evidence="7">MM59</strain>
    </source>
</reference>
<feature type="transmembrane region" description="Helical" evidence="6">
    <location>
        <begin position="150"/>
        <end position="174"/>
    </location>
</feature>
<dbReference type="GO" id="GO:0005886">
    <property type="term" value="C:plasma membrane"/>
    <property type="evidence" value="ECO:0007669"/>
    <property type="project" value="UniProtKB-SubCell"/>
</dbReference>
<proteinExistence type="predicted"/>
<feature type="transmembrane region" description="Helical" evidence="6">
    <location>
        <begin position="403"/>
        <end position="421"/>
    </location>
</feature>
<dbReference type="RefSeq" id="WP_213542593.1">
    <property type="nucleotide sequence ID" value="NZ_AP023420.1"/>
</dbReference>
<name>A0A810Q909_9FIRM</name>
<feature type="transmembrane region" description="Helical" evidence="6">
    <location>
        <begin position="88"/>
        <end position="110"/>
    </location>
</feature>
<feature type="transmembrane region" description="Helical" evidence="6">
    <location>
        <begin position="458"/>
        <end position="478"/>
    </location>
</feature>
<dbReference type="InterPro" id="IPR050833">
    <property type="entry name" value="Poly_Biosynth_Transport"/>
</dbReference>
<feature type="transmembrane region" description="Helical" evidence="6">
    <location>
        <begin position="122"/>
        <end position="143"/>
    </location>
</feature>
<dbReference type="InterPro" id="IPR002797">
    <property type="entry name" value="Polysacc_synth"/>
</dbReference>
<feature type="transmembrane region" description="Helical" evidence="6">
    <location>
        <begin position="263"/>
        <end position="286"/>
    </location>
</feature>
<evidence type="ECO:0000256" key="2">
    <source>
        <dbReference type="ARBA" id="ARBA00022475"/>
    </source>
</evidence>
<keyword evidence="4 6" id="KW-1133">Transmembrane helix</keyword>
<comment type="subcellular location">
    <subcellularLocation>
        <location evidence="1">Cell membrane</location>
        <topology evidence="1">Multi-pass membrane protein</topology>
    </subcellularLocation>
</comment>
<dbReference type="KEGG" id="pfaa:MM59RIKEN_04240"/>
<evidence type="ECO:0008006" key="9">
    <source>
        <dbReference type="Google" id="ProtNLM"/>
    </source>
</evidence>
<dbReference type="Proteomes" id="UP000679848">
    <property type="component" value="Chromosome"/>
</dbReference>
<sequence length="495" mass="53284">MRLSMFYSTLLLTGVNLLLRLVATSFQVYISGRIGATGVGLLQLVLSVAMLAETAGIAGVRTAAMYLSAEELGRKHLGMIPKILSSCTIYSVICGGVVSAALYGGAPLLAEHWINDLRTVGALRLFALVLPLECICGVLRGYFAASERIGTLAAVGIGEQLCSMAVTMAVLTAWAGSDPARACQAIILGSGAGTCLALVSLGVLCPHTDRGQPVPQRGVVRRLLRIAVPLALADDLKAGLSAAEKLVIPKRLMLHTGTEAPMAAFGVVCGMVLPVLMLPAAILFALAELLIPELARCAAVGSTRRIRYLTRRSLRMAMLYGLCCGGLLFLLAAPLGETLYHSEEAGRYLMLFALLSPMLYCDALIDAMTKGLGQQTYCVRYNIITSALDLLLLYILLPRYGMYGYFLSFFATHLLNFALSIRRLLIAAQISVSFYRPALAGLSTLLSIWVAAQFPVGLPRTALFLGMSWGLYWAFGALRREDLQWARGLMKIRRP</sequence>
<dbReference type="Pfam" id="PF01943">
    <property type="entry name" value="Polysacc_synt"/>
    <property type="match status" value="1"/>
</dbReference>
<keyword evidence="8" id="KW-1185">Reference proteome</keyword>
<evidence type="ECO:0000256" key="5">
    <source>
        <dbReference type="ARBA" id="ARBA00023136"/>
    </source>
</evidence>
<evidence type="ECO:0000313" key="7">
    <source>
        <dbReference type="EMBL" id="BCK83105.1"/>
    </source>
</evidence>
<keyword evidence="5 6" id="KW-0472">Membrane</keyword>
<evidence type="ECO:0000256" key="6">
    <source>
        <dbReference type="SAM" id="Phobius"/>
    </source>
</evidence>
<feature type="transmembrane region" description="Helical" evidence="6">
    <location>
        <begin position="40"/>
        <end position="67"/>
    </location>
</feature>
<evidence type="ECO:0000313" key="8">
    <source>
        <dbReference type="Proteomes" id="UP000679848"/>
    </source>
</evidence>
<gene>
    <name evidence="7" type="ORF">MM59RIKEN_04240</name>
</gene>
<dbReference type="PANTHER" id="PTHR30250">
    <property type="entry name" value="PST FAMILY PREDICTED COLANIC ACID TRANSPORTER"/>
    <property type="match status" value="1"/>
</dbReference>
<keyword evidence="2" id="KW-1003">Cell membrane</keyword>
<evidence type="ECO:0000256" key="1">
    <source>
        <dbReference type="ARBA" id="ARBA00004651"/>
    </source>
</evidence>
<evidence type="ECO:0000256" key="3">
    <source>
        <dbReference type="ARBA" id="ARBA00022692"/>
    </source>
</evidence>
<dbReference type="PANTHER" id="PTHR30250:SF21">
    <property type="entry name" value="LIPID II FLIPPASE MURJ"/>
    <property type="match status" value="1"/>
</dbReference>
<feature type="transmembrane region" description="Helical" evidence="6">
    <location>
        <begin position="433"/>
        <end position="452"/>
    </location>
</feature>